<dbReference type="KEGG" id="elm:ELI_3148"/>
<evidence type="ECO:0000256" key="2">
    <source>
        <dbReference type="SAM" id="Phobius"/>
    </source>
</evidence>
<keyword evidence="2" id="KW-0472">Membrane</keyword>
<dbReference type="EMBL" id="CP002273">
    <property type="protein sequence ID" value="ADO38117.1"/>
    <property type="molecule type" value="Genomic_DNA"/>
</dbReference>
<dbReference type="InterPro" id="IPR013520">
    <property type="entry name" value="Ribonucl_H"/>
</dbReference>
<evidence type="ECO:0000313" key="4">
    <source>
        <dbReference type="EMBL" id="ADO38117.1"/>
    </source>
</evidence>
<dbReference type="Proteomes" id="UP000006873">
    <property type="component" value="Chromosome"/>
</dbReference>
<dbReference type="Gene3D" id="3.30.420.10">
    <property type="entry name" value="Ribonuclease H-like superfamily/Ribonuclease H"/>
    <property type="match status" value="1"/>
</dbReference>
<proteinExistence type="predicted"/>
<feature type="transmembrane region" description="Helical" evidence="2">
    <location>
        <begin position="33"/>
        <end position="50"/>
    </location>
</feature>
<reference evidence="4 5" key="2">
    <citation type="journal article" date="2011" name="J. Bacteriol.">
        <title>Complete genome sequence of a carbon monoxide-utilizing acetogen, Eubacterium limosum KIST612.</title>
        <authorList>
            <person name="Roh H."/>
            <person name="Ko H.J."/>
            <person name="Kim D."/>
            <person name="Choi D.G."/>
            <person name="Park S."/>
            <person name="Kim S."/>
            <person name="Chang I.S."/>
            <person name="Choi I.G."/>
        </authorList>
    </citation>
    <scope>NUCLEOTIDE SEQUENCE [LARGE SCALE GENOMIC DNA]</scope>
    <source>
        <strain evidence="4 5">KIST612</strain>
    </source>
</reference>
<dbReference type="HOGENOM" id="CLU_592825_0_0_9"/>
<keyword evidence="1" id="KW-0378">Hydrolase</keyword>
<evidence type="ECO:0000259" key="3">
    <source>
        <dbReference type="SMART" id="SM00479"/>
    </source>
</evidence>
<accession>E3GEK1</accession>
<keyword evidence="5" id="KW-1185">Reference proteome</keyword>
<dbReference type="InterPro" id="IPR006054">
    <property type="entry name" value="DnaQ"/>
</dbReference>
<dbReference type="NCBIfam" id="TIGR00573">
    <property type="entry name" value="dnaq"/>
    <property type="match status" value="1"/>
</dbReference>
<name>E3GEK1_9FIRM</name>
<sequence length="461" mass="52848">MFKKILFVIVFLVGLLYCFYSLLSFFIGDLMTFFFMFIPGGSILYLWFMNKKILKSLNTSKTTQNIIPKDSLPIEKEITTNATPDIILKDSSPVKKNITTNIASATKTTATSFCDAPIKENAVSVTYPLPSERLIGKSVFSFPKNYVMVDVETTGLDPSNNEIIEIGALKITDGNVIDSFKTFVKPINSIPSKITSITGITNNMVADAPSIKTVLMEFKSFLSDNYIVGYNVLFDIKFLHDSYYKNFGNCDWLSHDYIDVLRFCRKYFKSAPNHKLTTMIDYLNIDVKEHHRALADCYATLECYNNCKERALKENIRFELNSVEKLCIDTVKKILEENNFDSSYLRFQLSNNYLTSYCLYSHLKIKTRGRLGIYVILNKNEVSTLDSDKNYDHATKSEQGDYRVFLSADNLRNDLYLLQMIICERYTSCLDSLNQYVANSSRCKSTVDSYLIDSRFFNPNL</sequence>
<dbReference type="eggNOG" id="COG2176">
    <property type="taxonomic scope" value="Bacteria"/>
</dbReference>
<dbReference type="SMART" id="SM00479">
    <property type="entry name" value="EXOIII"/>
    <property type="match status" value="1"/>
</dbReference>
<dbReference type="FunFam" id="3.30.420.10:FF:000045">
    <property type="entry name" value="3'-5' exonuclease DinG"/>
    <property type="match status" value="1"/>
</dbReference>
<dbReference type="RefSeq" id="WP_013381435.1">
    <property type="nucleotide sequence ID" value="NC_014624.2"/>
</dbReference>
<dbReference type="GO" id="GO:0008408">
    <property type="term" value="F:3'-5' exonuclease activity"/>
    <property type="evidence" value="ECO:0007669"/>
    <property type="project" value="TreeGrafter"/>
</dbReference>
<dbReference type="GO" id="GO:0045004">
    <property type="term" value="P:DNA replication proofreading"/>
    <property type="evidence" value="ECO:0007669"/>
    <property type="project" value="TreeGrafter"/>
</dbReference>
<dbReference type="GO" id="GO:0003887">
    <property type="term" value="F:DNA-directed DNA polymerase activity"/>
    <property type="evidence" value="ECO:0007669"/>
    <property type="project" value="InterPro"/>
</dbReference>
<dbReference type="Pfam" id="PF00929">
    <property type="entry name" value="RNase_T"/>
    <property type="match status" value="1"/>
</dbReference>
<protein>
    <submittedName>
        <fullName evidence="4">DNA polymerase III subunit epsilon</fullName>
    </submittedName>
</protein>
<dbReference type="SUPFAM" id="SSF53098">
    <property type="entry name" value="Ribonuclease H-like"/>
    <property type="match status" value="1"/>
</dbReference>
<dbReference type="PANTHER" id="PTHR30231:SF41">
    <property type="entry name" value="DNA POLYMERASE III SUBUNIT EPSILON"/>
    <property type="match status" value="1"/>
</dbReference>
<feature type="domain" description="Exonuclease" evidence="3">
    <location>
        <begin position="145"/>
        <end position="313"/>
    </location>
</feature>
<dbReference type="PANTHER" id="PTHR30231">
    <property type="entry name" value="DNA POLYMERASE III SUBUNIT EPSILON"/>
    <property type="match status" value="1"/>
</dbReference>
<evidence type="ECO:0000256" key="1">
    <source>
        <dbReference type="ARBA" id="ARBA00022839"/>
    </source>
</evidence>
<organism evidence="4 5">
    <name type="scientific">Eubacterium callanderi</name>
    <dbReference type="NCBI Taxonomy" id="53442"/>
    <lineage>
        <taxon>Bacteria</taxon>
        <taxon>Bacillati</taxon>
        <taxon>Bacillota</taxon>
        <taxon>Clostridia</taxon>
        <taxon>Eubacteriales</taxon>
        <taxon>Eubacteriaceae</taxon>
        <taxon>Eubacterium</taxon>
    </lineage>
</organism>
<dbReference type="GO" id="GO:0003677">
    <property type="term" value="F:DNA binding"/>
    <property type="evidence" value="ECO:0007669"/>
    <property type="project" value="InterPro"/>
</dbReference>
<dbReference type="GeneID" id="68365428"/>
<feature type="transmembrane region" description="Helical" evidence="2">
    <location>
        <begin position="5"/>
        <end position="27"/>
    </location>
</feature>
<keyword evidence="1" id="KW-0269">Exonuclease</keyword>
<gene>
    <name evidence="4" type="ordered locus">ELI_3148</name>
</gene>
<dbReference type="GO" id="GO:0005829">
    <property type="term" value="C:cytosol"/>
    <property type="evidence" value="ECO:0007669"/>
    <property type="project" value="TreeGrafter"/>
</dbReference>
<keyword evidence="2" id="KW-1133">Transmembrane helix</keyword>
<dbReference type="InterPro" id="IPR036397">
    <property type="entry name" value="RNaseH_sf"/>
</dbReference>
<dbReference type="InterPro" id="IPR012337">
    <property type="entry name" value="RNaseH-like_sf"/>
</dbReference>
<dbReference type="CDD" id="cd06127">
    <property type="entry name" value="DEDDh"/>
    <property type="match status" value="1"/>
</dbReference>
<keyword evidence="1" id="KW-0540">Nuclease</keyword>
<keyword evidence="2" id="KW-0812">Transmembrane</keyword>
<dbReference type="AlphaFoldDB" id="E3GEK1"/>
<evidence type="ECO:0000313" key="5">
    <source>
        <dbReference type="Proteomes" id="UP000006873"/>
    </source>
</evidence>
<reference key="1">
    <citation type="submission" date="2010-09" db="EMBL/GenBank/DDBJ databases">
        <authorList>
            <person name="Roh H."/>
            <person name="Ko H.-J."/>
            <person name="Kim D."/>
            <person name="Choi D.G."/>
            <person name="Park S."/>
            <person name="Kim S."/>
            <person name="Kim K.H."/>
            <person name="Chang I.S."/>
            <person name="Choi I.-G."/>
        </authorList>
    </citation>
    <scope>NUCLEOTIDE SEQUENCE</scope>
    <source>
        <strain>KIST612</strain>
    </source>
</reference>